<evidence type="ECO:0000313" key="3">
    <source>
        <dbReference type="EMBL" id="TQV95461.1"/>
    </source>
</evidence>
<comment type="caution">
    <text evidence="3">The sequence shown here is derived from an EMBL/GenBank/DDBJ whole genome shotgun (WGS) entry which is preliminary data.</text>
</comment>
<evidence type="ECO:0000256" key="2">
    <source>
        <dbReference type="PIRNR" id="PIRNR029171"/>
    </source>
</evidence>
<dbReference type="PANTHER" id="PTHR34853:SF5">
    <property type="entry name" value="LIP-DOMAIN-CONTAINING PROTEIN-RELATED"/>
    <property type="match status" value="1"/>
</dbReference>
<dbReference type="SUPFAM" id="SSF53474">
    <property type="entry name" value="alpha/beta-Hydrolases"/>
    <property type="match status" value="1"/>
</dbReference>
<keyword evidence="4" id="KW-1185">Reference proteome</keyword>
<dbReference type="PANTHER" id="PTHR34853">
    <property type="match status" value="1"/>
</dbReference>
<feature type="signal peptide" evidence="2">
    <location>
        <begin position="1"/>
        <end position="21"/>
    </location>
</feature>
<dbReference type="Proteomes" id="UP000315783">
    <property type="component" value="Unassembled WGS sequence"/>
</dbReference>
<dbReference type="AlphaFoldDB" id="A0A545W038"/>
<feature type="chain" id="PRO_5022279950" evidence="2">
    <location>
        <begin position="22"/>
        <end position="413"/>
    </location>
</feature>
<dbReference type="PIRSF" id="PIRSF029171">
    <property type="entry name" value="Esterase_LipA"/>
    <property type="match status" value="1"/>
</dbReference>
<keyword evidence="1" id="KW-0378">Hydrolase</keyword>
<gene>
    <name evidence="3" type="ORF">IF1G_05290</name>
</gene>
<dbReference type="Gene3D" id="1.10.260.130">
    <property type="match status" value="1"/>
</dbReference>
<dbReference type="InterPro" id="IPR005152">
    <property type="entry name" value="Lipase_secreted"/>
</dbReference>
<dbReference type="Gene3D" id="3.40.50.1820">
    <property type="entry name" value="alpha/beta hydrolase"/>
    <property type="match status" value="1"/>
</dbReference>
<dbReference type="GO" id="GO:0004806">
    <property type="term" value="F:triacylglycerol lipase activity"/>
    <property type="evidence" value="ECO:0007669"/>
    <property type="project" value="UniProtKB-UniRule"/>
</dbReference>
<evidence type="ECO:0000256" key="1">
    <source>
        <dbReference type="ARBA" id="ARBA00022801"/>
    </source>
</evidence>
<comment type="similarity">
    <text evidence="2">Belongs to the AB hydrolase superfamily. Lipase family.</text>
</comment>
<sequence>MLNLNILQAATFALLLSAISASPIAELFGGGPKLPGDDPFYTPPRGYESAEPGAILRHRPVPQPLSTFKLVAAHQILFRTTDSFGRAVATVTTVLVPPNANKDRLLSYQVAEDAADVNCAPSYVFQQGSQTGGLFGTIATQAEMAIIEKALEKGWYVAVPDFLGPRSAFLANNLAGFAVLDGVRAALASSNFTQLAADPAVALWGYSGGSLASGFAAELQPCYAPELKILGAALGGTCPDILSVLYTINKSVYAGLIGTGVVGLSNEYPEVASLIQEQLRPEKKAKLDGIRSQCLGAAVLSFLFQDIFAYVKDPGIFKGPVVLKVIAENNMGHSAPRIPLLVYKGVKDEISPVADTDKLVKYYCDGGSAVDYRRIPTEGHLSLLGSGASTALAWLDDRLTGAAVAGGCTTTSS</sequence>
<organism evidence="3 4">
    <name type="scientific">Cordyceps javanica</name>
    <dbReference type="NCBI Taxonomy" id="43265"/>
    <lineage>
        <taxon>Eukaryota</taxon>
        <taxon>Fungi</taxon>
        <taxon>Dikarya</taxon>
        <taxon>Ascomycota</taxon>
        <taxon>Pezizomycotina</taxon>
        <taxon>Sordariomycetes</taxon>
        <taxon>Hypocreomycetidae</taxon>
        <taxon>Hypocreales</taxon>
        <taxon>Cordycipitaceae</taxon>
        <taxon>Cordyceps</taxon>
    </lineage>
</organism>
<keyword evidence="2" id="KW-0732">Signal</keyword>
<evidence type="ECO:0000313" key="4">
    <source>
        <dbReference type="Proteomes" id="UP000315783"/>
    </source>
</evidence>
<dbReference type="OrthoDB" id="2373480at2759"/>
<dbReference type="Pfam" id="PF03583">
    <property type="entry name" value="LIP"/>
    <property type="match status" value="1"/>
</dbReference>
<proteinExistence type="inferred from homology"/>
<accession>A0A545W038</accession>
<dbReference type="InterPro" id="IPR029058">
    <property type="entry name" value="AB_hydrolase_fold"/>
</dbReference>
<reference evidence="3 4" key="1">
    <citation type="journal article" date="2019" name="Appl. Microbiol. Biotechnol.">
        <title>Genome sequence of Isaria javanica and comparative genome analysis insights into family S53 peptidase evolution in fungal entomopathogens.</title>
        <authorList>
            <person name="Lin R."/>
            <person name="Zhang X."/>
            <person name="Xin B."/>
            <person name="Zou M."/>
            <person name="Gao Y."/>
            <person name="Qin F."/>
            <person name="Hu Q."/>
            <person name="Xie B."/>
            <person name="Cheng X."/>
        </authorList>
    </citation>
    <scope>NUCLEOTIDE SEQUENCE [LARGE SCALE GENOMIC DNA]</scope>
    <source>
        <strain evidence="3 4">IJ1G</strain>
    </source>
</reference>
<dbReference type="EMBL" id="SPUK01000007">
    <property type="protein sequence ID" value="TQV95461.1"/>
    <property type="molecule type" value="Genomic_DNA"/>
</dbReference>
<protein>
    <submittedName>
        <fullName evidence="3">Secretory lipase</fullName>
    </submittedName>
</protein>
<dbReference type="GO" id="GO:0016042">
    <property type="term" value="P:lipid catabolic process"/>
    <property type="evidence" value="ECO:0007669"/>
    <property type="project" value="UniProtKB-UniRule"/>
</dbReference>
<name>A0A545W038_9HYPO</name>